<sequence>IIKNRTLTNKQRRDAIDKSNSTNLKLIQTTSSDESYKINNKRSDDYFDEQESYEHLCRQNGTRLHPTYQSKLFCRYRHNNHPYLILQPVKEEQLLHQPAILFYHDIISDSDIEKIKSLALPKLQRAVVRDFTTDTFQPVDYRI</sequence>
<proteinExistence type="predicted"/>
<dbReference type="EMBL" id="CAJOBI010312446">
    <property type="protein sequence ID" value="CAF5171988.1"/>
    <property type="molecule type" value="Genomic_DNA"/>
</dbReference>
<organism evidence="1 2">
    <name type="scientific">Rotaria magnacalcarata</name>
    <dbReference type="NCBI Taxonomy" id="392030"/>
    <lineage>
        <taxon>Eukaryota</taxon>
        <taxon>Metazoa</taxon>
        <taxon>Spiralia</taxon>
        <taxon>Gnathifera</taxon>
        <taxon>Rotifera</taxon>
        <taxon>Eurotatoria</taxon>
        <taxon>Bdelloidea</taxon>
        <taxon>Philodinida</taxon>
        <taxon>Philodinidae</taxon>
        <taxon>Rotaria</taxon>
    </lineage>
</organism>
<dbReference type="AlphaFoldDB" id="A0A8S3GWL9"/>
<reference evidence="1" key="1">
    <citation type="submission" date="2021-02" db="EMBL/GenBank/DDBJ databases">
        <authorList>
            <person name="Nowell W R."/>
        </authorList>
    </citation>
    <scope>NUCLEOTIDE SEQUENCE</scope>
</reference>
<feature type="non-terminal residue" evidence="1">
    <location>
        <position position="1"/>
    </location>
</feature>
<dbReference type="Proteomes" id="UP000676336">
    <property type="component" value="Unassembled WGS sequence"/>
</dbReference>
<protein>
    <submittedName>
        <fullName evidence="1">Uncharacterized protein</fullName>
    </submittedName>
</protein>
<accession>A0A8S3GWL9</accession>
<evidence type="ECO:0000313" key="1">
    <source>
        <dbReference type="EMBL" id="CAF5171988.1"/>
    </source>
</evidence>
<name>A0A8S3GWL9_9BILA</name>
<comment type="caution">
    <text evidence="1">The sequence shown here is derived from an EMBL/GenBank/DDBJ whole genome shotgun (WGS) entry which is preliminary data.</text>
</comment>
<gene>
    <name evidence="1" type="ORF">SMN809_LOCUS65978</name>
</gene>
<feature type="non-terminal residue" evidence="1">
    <location>
        <position position="143"/>
    </location>
</feature>
<evidence type="ECO:0000313" key="2">
    <source>
        <dbReference type="Proteomes" id="UP000676336"/>
    </source>
</evidence>